<keyword evidence="4" id="KW-1185">Reference proteome</keyword>
<reference evidence="3" key="1">
    <citation type="submission" date="2021-12" db="EMBL/GenBank/DDBJ databases">
        <authorList>
            <person name="King R."/>
        </authorList>
    </citation>
    <scope>NUCLEOTIDE SEQUENCE</scope>
</reference>
<gene>
    <name evidence="3" type="ORF">BEMITA_LOCUS6919</name>
</gene>
<evidence type="ECO:0000256" key="2">
    <source>
        <dbReference type="SAM" id="Phobius"/>
    </source>
</evidence>
<dbReference type="Proteomes" id="UP001152759">
    <property type="component" value="Chromosome 4"/>
</dbReference>
<dbReference type="AlphaFoldDB" id="A0A9P0F1J7"/>
<protein>
    <submittedName>
        <fullName evidence="3">Uncharacterized protein</fullName>
    </submittedName>
</protein>
<proteinExistence type="predicted"/>
<accession>A0A9P0F1J7</accession>
<feature type="region of interest" description="Disordered" evidence="1">
    <location>
        <begin position="66"/>
        <end position="87"/>
    </location>
</feature>
<sequence length="224" mass="24389">MRPISDDGGVILAQASPDIITNIPESTPKITDRATLVTTNIYETNNKATTIANTGSTPGVASITNTTPGATDSAKPTLGTMNTTGTNIIPINKSESGIENGTFSSDSNKTSSFFDIDEKGISKDRTMSSGDNSTTLTFFDNANELVNKTLSFFDSYENGTIENGTILSDNNCTTLTFCDDVRNETVRQILLRLTAAIIFYHFLLLTKMRIMRMPQFHLIKIAQH</sequence>
<evidence type="ECO:0000313" key="4">
    <source>
        <dbReference type="Proteomes" id="UP001152759"/>
    </source>
</evidence>
<evidence type="ECO:0000256" key="1">
    <source>
        <dbReference type="SAM" id="MobiDB-lite"/>
    </source>
</evidence>
<feature type="transmembrane region" description="Helical" evidence="2">
    <location>
        <begin position="189"/>
        <end position="206"/>
    </location>
</feature>
<keyword evidence="2" id="KW-1133">Transmembrane helix</keyword>
<name>A0A9P0F1J7_BEMTA</name>
<evidence type="ECO:0000313" key="3">
    <source>
        <dbReference type="EMBL" id="CAH0387966.1"/>
    </source>
</evidence>
<keyword evidence="2" id="KW-0812">Transmembrane</keyword>
<keyword evidence="2" id="KW-0472">Membrane</keyword>
<dbReference type="EMBL" id="OU963865">
    <property type="protein sequence ID" value="CAH0387966.1"/>
    <property type="molecule type" value="Genomic_DNA"/>
</dbReference>
<organism evidence="3 4">
    <name type="scientific">Bemisia tabaci</name>
    <name type="common">Sweetpotato whitefly</name>
    <name type="synonym">Aleurodes tabaci</name>
    <dbReference type="NCBI Taxonomy" id="7038"/>
    <lineage>
        <taxon>Eukaryota</taxon>
        <taxon>Metazoa</taxon>
        <taxon>Ecdysozoa</taxon>
        <taxon>Arthropoda</taxon>
        <taxon>Hexapoda</taxon>
        <taxon>Insecta</taxon>
        <taxon>Pterygota</taxon>
        <taxon>Neoptera</taxon>
        <taxon>Paraneoptera</taxon>
        <taxon>Hemiptera</taxon>
        <taxon>Sternorrhyncha</taxon>
        <taxon>Aleyrodoidea</taxon>
        <taxon>Aleyrodidae</taxon>
        <taxon>Aleyrodinae</taxon>
        <taxon>Bemisia</taxon>
    </lineage>
</organism>